<feature type="chain" id="PRO_5012883425" description="Secreted protein" evidence="1">
    <location>
        <begin position="19"/>
        <end position="503"/>
    </location>
</feature>
<organism evidence="2 3">
    <name type="scientific">Donghicola eburneus</name>
    <dbReference type="NCBI Taxonomy" id="393278"/>
    <lineage>
        <taxon>Bacteria</taxon>
        <taxon>Pseudomonadati</taxon>
        <taxon>Pseudomonadota</taxon>
        <taxon>Alphaproteobacteria</taxon>
        <taxon>Rhodobacterales</taxon>
        <taxon>Roseobacteraceae</taxon>
        <taxon>Donghicola</taxon>
    </lineage>
</organism>
<keyword evidence="1" id="KW-0732">Signal</keyword>
<evidence type="ECO:0008006" key="4">
    <source>
        <dbReference type="Google" id="ProtNLM"/>
    </source>
</evidence>
<dbReference type="EMBL" id="FMJB01000055">
    <property type="protein sequence ID" value="SCM68328.1"/>
    <property type="molecule type" value="Genomic_DNA"/>
</dbReference>
<dbReference type="RefSeq" id="WP_072706954.1">
    <property type="nucleotide sequence ID" value="NZ_FMJB01000055.1"/>
</dbReference>
<reference evidence="3" key="1">
    <citation type="submission" date="2016-09" db="EMBL/GenBank/DDBJ databases">
        <authorList>
            <person name="Wibberg D."/>
        </authorList>
    </citation>
    <scope>NUCLEOTIDE SEQUENCE [LARGE SCALE GENOMIC DNA]</scope>
</reference>
<evidence type="ECO:0000313" key="2">
    <source>
        <dbReference type="EMBL" id="SCM68328.1"/>
    </source>
</evidence>
<feature type="signal peptide" evidence="1">
    <location>
        <begin position="1"/>
        <end position="18"/>
    </location>
</feature>
<accession>A0A1M4N2U1</accession>
<keyword evidence="3" id="KW-1185">Reference proteome</keyword>
<dbReference type="Proteomes" id="UP000184085">
    <property type="component" value="Unassembled WGS sequence"/>
</dbReference>
<name>A0A1M4N2U1_9RHOB</name>
<evidence type="ECO:0000256" key="1">
    <source>
        <dbReference type="SAM" id="SignalP"/>
    </source>
</evidence>
<evidence type="ECO:0000313" key="3">
    <source>
        <dbReference type="Proteomes" id="UP000184085"/>
    </source>
</evidence>
<proteinExistence type="predicted"/>
<gene>
    <name evidence="2" type="ORF">KARMA_2545</name>
</gene>
<sequence length="503" mass="54587">MWNKAAILVALWPGLALAQQPLSAIDWLSNSIEATPIAMPPAQDNLGSSEIPEVVVTPLGGPSPDAAGLLARSVTGFPRDLWSQSDPEDLARLMRQAGNAELPAIRALMFTLLLAEADAPTGLQRTGDFLQLRVDQLLRLGAVEQAEALMERAGIDTPELFQRAFDASLLTGNEDTRCAEIDRRPELSARYPARIFCLARRGNWSTAALVLGTAEVLGMLTPAEDALLARFLDPDLFEADDMLAFPDVPTPLEFRMFEAIGEGMPTAPLPRAFAHADLRPVAGWKAQLEAAERLARAGALSENSFLGIYSARLPAASGGVWDRVEAVQRFETALNRRDKQAIIRTLPDAWNRMGEVGLQVPFARLFGTRLLDIDLNGAHERQALEVALLSPGYEEAARRLPNITPTDAMLRAIASGQMPDRPPSQPQLRAIYDGFTNDPSRQLQAMIDNGAIGEAILSAMAKLSQDLRSDPRQITEALSLFRAVGLVGTARSVALQLLLLETV</sequence>
<protein>
    <recommendedName>
        <fullName evidence="4">Secreted protein</fullName>
    </recommendedName>
</protein>
<dbReference type="AlphaFoldDB" id="A0A1M4N2U1"/>